<dbReference type="PANTHER" id="PTHR46590">
    <property type="entry name" value="PHOSPHATIDYLINOSITOL TRANSFER PROTEIN CSR1-RELATED"/>
    <property type="match status" value="1"/>
</dbReference>
<gene>
    <name evidence="3" type="ORF">NA56DRAFT_646187</name>
</gene>
<dbReference type="PANTHER" id="PTHR46590:SF1">
    <property type="entry name" value="PHOSPHATIDYLINOSITOL TRANSFER PROTEIN CSR1"/>
    <property type="match status" value="1"/>
</dbReference>
<dbReference type="Pfam" id="PF03765">
    <property type="entry name" value="CRAL_TRIO_N"/>
    <property type="match status" value="1"/>
</dbReference>
<dbReference type="CDD" id="cd00170">
    <property type="entry name" value="SEC14"/>
    <property type="match status" value="1"/>
</dbReference>
<evidence type="ECO:0000256" key="1">
    <source>
        <dbReference type="SAM" id="MobiDB-lite"/>
    </source>
</evidence>
<evidence type="ECO:0000259" key="2">
    <source>
        <dbReference type="PROSITE" id="PS50191"/>
    </source>
</evidence>
<evidence type="ECO:0000313" key="4">
    <source>
        <dbReference type="Proteomes" id="UP000235672"/>
    </source>
</evidence>
<dbReference type="AlphaFoldDB" id="A0A2J6Q2J1"/>
<dbReference type="Proteomes" id="UP000235672">
    <property type="component" value="Unassembled WGS sequence"/>
</dbReference>
<dbReference type="InterPro" id="IPR052432">
    <property type="entry name" value="PITP/CRAL-TRIO"/>
</dbReference>
<dbReference type="STRING" id="1745343.A0A2J6Q2J1"/>
<feature type="compositionally biased region" description="Polar residues" evidence="1">
    <location>
        <begin position="701"/>
        <end position="710"/>
    </location>
</feature>
<dbReference type="EMBL" id="KZ613484">
    <property type="protein sequence ID" value="PMD20501.1"/>
    <property type="molecule type" value="Genomic_DNA"/>
</dbReference>
<proteinExistence type="predicted"/>
<feature type="region of interest" description="Disordered" evidence="1">
    <location>
        <begin position="688"/>
        <end position="718"/>
    </location>
</feature>
<reference evidence="3 4" key="1">
    <citation type="submission" date="2016-05" db="EMBL/GenBank/DDBJ databases">
        <title>A degradative enzymes factory behind the ericoid mycorrhizal symbiosis.</title>
        <authorList>
            <consortium name="DOE Joint Genome Institute"/>
            <person name="Martino E."/>
            <person name="Morin E."/>
            <person name="Grelet G."/>
            <person name="Kuo A."/>
            <person name="Kohler A."/>
            <person name="Daghino S."/>
            <person name="Barry K."/>
            <person name="Choi C."/>
            <person name="Cichocki N."/>
            <person name="Clum A."/>
            <person name="Copeland A."/>
            <person name="Hainaut M."/>
            <person name="Haridas S."/>
            <person name="Labutti K."/>
            <person name="Lindquist E."/>
            <person name="Lipzen A."/>
            <person name="Khouja H.-R."/>
            <person name="Murat C."/>
            <person name="Ohm R."/>
            <person name="Olson A."/>
            <person name="Spatafora J."/>
            <person name="Veneault-Fourrey C."/>
            <person name="Henrissat B."/>
            <person name="Grigoriev I."/>
            <person name="Martin F."/>
            <person name="Perotto S."/>
        </authorList>
    </citation>
    <scope>NUCLEOTIDE SEQUENCE [LARGE SCALE GENOMIC DNA]</scope>
    <source>
        <strain evidence="3 4">UAMH 7357</strain>
    </source>
</reference>
<dbReference type="InterPro" id="IPR036273">
    <property type="entry name" value="CRAL/TRIO_N_dom_sf"/>
</dbReference>
<protein>
    <recommendedName>
        <fullName evidence="2">CRAL-TRIO domain-containing protein</fullName>
    </recommendedName>
</protein>
<evidence type="ECO:0000313" key="3">
    <source>
        <dbReference type="EMBL" id="PMD20501.1"/>
    </source>
</evidence>
<keyword evidence="4" id="KW-1185">Reference proteome</keyword>
<dbReference type="SMART" id="SM01100">
    <property type="entry name" value="CRAL_TRIO_N"/>
    <property type="match status" value="1"/>
</dbReference>
<dbReference type="InterPro" id="IPR001251">
    <property type="entry name" value="CRAL-TRIO_dom"/>
</dbReference>
<accession>A0A2J6Q2J1</accession>
<dbReference type="Pfam" id="PF00650">
    <property type="entry name" value="CRAL_TRIO"/>
    <property type="match status" value="1"/>
</dbReference>
<dbReference type="InterPro" id="IPR011074">
    <property type="entry name" value="CRAL/TRIO_N_dom"/>
</dbReference>
<feature type="region of interest" description="Disordered" evidence="1">
    <location>
        <begin position="286"/>
        <end position="335"/>
    </location>
</feature>
<dbReference type="OrthoDB" id="43460at2759"/>
<dbReference type="SMART" id="SM00516">
    <property type="entry name" value="SEC14"/>
    <property type="match status" value="1"/>
</dbReference>
<dbReference type="SUPFAM" id="SSF52087">
    <property type="entry name" value="CRAL/TRIO domain"/>
    <property type="match status" value="1"/>
</dbReference>
<dbReference type="PROSITE" id="PS50191">
    <property type="entry name" value="CRAL_TRIO"/>
    <property type="match status" value="1"/>
</dbReference>
<sequence length="718" mass="80689">MTACKVYTAILLNICDQDHSYFSHHPAEGVPVCNGVPTEICFERLLAPAHAQTFPHLAATLLQSLSMKASRAAQVFDYKLKHLYLTSNLSTTSLRRLRNTTNRTYEFYSISSFPLRNTSNFTTPALPRPILRASYASRLCSSFPRFGARPSSHLGVRQSPSKQLCVSKRTQLSNQDPYKQPILPRKLLRSSFSSWTAIIIACAAAILYSVSPGAGKHQNTPVEILEDIEQEISNMTGEALPGRPGTLTPEQEEKLREFWIATLEVFGVLDSKDVHGNGLAAIGNGRARADTTTSKKPKKKRMSLFSRKTKDDDTDSVTSTDSAPRSVAADSDDKYGQTKEFHEALASLTPETLRAAFWSMVKHDHPDALLLRFLRARKWDVEKALVMMVSTMRWRSADVYVDDDIMKNGELASLEASQGSDPAKRRLGEDFLAQMRLGKSFLHGVDNNGRPMCFVRVRLHKQGEQSEESLERYTVFVIESARMVLQPPVDTACVVFDMTGFSLANMDYAPVKFMIKCFEANYPESLGVVLVHKAPWVFQGIWKIIRGWLDPVVASKVHFTNNNEEMEAYVPRTQIISELGGAEDWTYQYIEPVPGENDRMKDTATRDKLLLAREEIVKEYEKATLEWIHGTGEVEAVKKRRNETAGKLKTDYWGLDPYIRARSYYDRVGMINPGGKIQFYPAKEEKTITPQTEPAEVAEIPSTTTNGTKIETSEADLD</sequence>
<dbReference type="SUPFAM" id="SSF46938">
    <property type="entry name" value="CRAL/TRIO N-terminal domain"/>
    <property type="match status" value="1"/>
</dbReference>
<dbReference type="Gene3D" id="3.40.525.10">
    <property type="entry name" value="CRAL-TRIO lipid binding domain"/>
    <property type="match status" value="1"/>
</dbReference>
<dbReference type="InterPro" id="IPR036865">
    <property type="entry name" value="CRAL-TRIO_dom_sf"/>
</dbReference>
<feature type="domain" description="CRAL-TRIO" evidence="2">
    <location>
        <begin position="430"/>
        <end position="587"/>
    </location>
</feature>
<organism evidence="3 4">
    <name type="scientific">Hyaloscypha hepaticicola</name>
    <dbReference type="NCBI Taxonomy" id="2082293"/>
    <lineage>
        <taxon>Eukaryota</taxon>
        <taxon>Fungi</taxon>
        <taxon>Dikarya</taxon>
        <taxon>Ascomycota</taxon>
        <taxon>Pezizomycotina</taxon>
        <taxon>Leotiomycetes</taxon>
        <taxon>Helotiales</taxon>
        <taxon>Hyaloscyphaceae</taxon>
        <taxon>Hyaloscypha</taxon>
    </lineage>
</organism>
<name>A0A2J6Q2J1_9HELO</name>